<dbReference type="OrthoDB" id="1733755at2"/>
<keyword evidence="2" id="KW-1185">Reference proteome</keyword>
<evidence type="ECO:0000313" key="1">
    <source>
        <dbReference type="EMBL" id="OLN31399.1"/>
    </source>
</evidence>
<evidence type="ECO:0000313" key="2">
    <source>
        <dbReference type="Proteomes" id="UP000186102"/>
    </source>
</evidence>
<dbReference type="Proteomes" id="UP000186102">
    <property type="component" value="Unassembled WGS sequence"/>
</dbReference>
<comment type="caution">
    <text evidence="1">The sequence shown here is derived from an EMBL/GenBank/DDBJ whole genome shotgun (WGS) entry which is preliminary data.</text>
</comment>
<sequence>MWIELQAEHPSAQEISSELYLPATEKEIREAMKVINPYDRQDFHCLVTQCDLPIPELEEYINCSSGNRYELAEINFLAERLTYLTDYQQEVMAYILKTGTASDMRNLINLTYHLDHFTLQGITNDELLGSYCVTTGRIEVPDNLIEFIDHRKVGLHQRIQDKGQYLDHAYVVIGDYKLTEPYDGQTFPDVMQGAAIPIKVKLKPINSGDDGIWLRQPLTKREEELVCSKLGIKDIEDAQIADVSCLIQGFDREVLKEACLVELDTLAQTIQKIDQRDWLTLEAVIQYETQGVNPGSLHVGDYYNCGLNLKCYDHFPEVRTQAEYGRRRMETAGANIPDMAQRFIDYTALGSEKIAAEKGRFTDYGYICRNANEYFDVGENEETIQQQQL</sequence>
<protein>
    <submittedName>
        <fullName evidence="1">Antirestriction protein</fullName>
    </submittedName>
</protein>
<gene>
    <name evidence="1" type="ORF">DSOL_2738</name>
</gene>
<proteinExistence type="predicted"/>
<dbReference type="RefSeq" id="WP_075365304.1">
    <property type="nucleotide sequence ID" value="NZ_MLBF01000019.1"/>
</dbReference>
<organism evidence="1 2">
    <name type="scientific">Desulfosporosinus metallidurans</name>
    <dbReference type="NCBI Taxonomy" id="1888891"/>
    <lineage>
        <taxon>Bacteria</taxon>
        <taxon>Bacillati</taxon>
        <taxon>Bacillota</taxon>
        <taxon>Clostridia</taxon>
        <taxon>Eubacteriales</taxon>
        <taxon>Desulfitobacteriaceae</taxon>
        <taxon>Desulfosporosinus</taxon>
    </lineage>
</organism>
<name>A0A1Q8QVP8_9FIRM</name>
<dbReference type="STRING" id="1888891.DSOL_2738"/>
<accession>A0A1Q8QVP8</accession>
<dbReference type="EMBL" id="MLBF01000019">
    <property type="protein sequence ID" value="OLN31399.1"/>
    <property type="molecule type" value="Genomic_DNA"/>
</dbReference>
<reference evidence="1 2" key="1">
    <citation type="submission" date="2016-09" db="EMBL/GenBank/DDBJ databases">
        <title>Complete genome of Desulfosporosinus sp. OL.</title>
        <authorList>
            <person name="Mardanov A."/>
            <person name="Beletsky A."/>
            <person name="Panova A."/>
            <person name="Karnachuk O."/>
            <person name="Ravin N."/>
        </authorList>
    </citation>
    <scope>NUCLEOTIDE SEQUENCE [LARGE SCALE GENOMIC DNA]</scope>
    <source>
        <strain evidence="1 2">OL</strain>
    </source>
</reference>
<dbReference type="AlphaFoldDB" id="A0A1Q8QVP8"/>